<accession>A0A5S4ERQ4</accession>
<feature type="region of interest" description="Disordered" evidence="1">
    <location>
        <begin position="1"/>
        <end position="48"/>
    </location>
</feature>
<gene>
    <name evidence="2" type="ORF">ACCUM_2290</name>
</gene>
<dbReference type="EMBL" id="SWAD01000012">
    <property type="protein sequence ID" value="TMQ78075.1"/>
    <property type="molecule type" value="Genomic_DNA"/>
</dbReference>
<evidence type="ECO:0000256" key="1">
    <source>
        <dbReference type="SAM" id="MobiDB-lite"/>
    </source>
</evidence>
<dbReference type="Proteomes" id="UP000306324">
    <property type="component" value="Unassembled WGS sequence"/>
</dbReference>
<organism evidence="2 3">
    <name type="scientific">Candidatus Accumulibacter phosphatis</name>
    <dbReference type="NCBI Taxonomy" id="327160"/>
    <lineage>
        <taxon>Bacteria</taxon>
        <taxon>Pseudomonadati</taxon>
        <taxon>Pseudomonadota</taxon>
        <taxon>Betaproteobacteria</taxon>
        <taxon>Candidatus Accumulibacter</taxon>
    </lineage>
</organism>
<keyword evidence="3" id="KW-1185">Reference proteome</keyword>
<feature type="compositionally biased region" description="Polar residues" evidence="1">
    <location>
        <begin position="28"/>
        <end position="48"/>
    </location>
</feature>
<protein>
    <submittedName>
        <fullName evidence="2">Uncharacterized protein</fullName>
    </submittedName>
</protein>
<sequence>MLGVLAFDHIGQRDPARSADDVEDVDTESISYETMNPTSTSRTMASQS</sequence>
<proteinExistence type="predicted"/>
<reference evidence="2 3" key="1">
    <citation type="submission" date="2019-04" db="EMBL/GenBank/DDBJ databases">
        <title>A novel phosphate-accumulating bacterium identified in bioreactor for phosphate removal from wastewater.</title>
        <authorList>
            <person name="Kotlyarov R.Y."/>
            <person name="Beletsky A.V."/>
            <person name="Kallistova A.Y."/>
            <person name="Dorofeev A.G."/>
            <person name="Nikolaev Y.Y."/>
            <person name="Pimenov N.V."/>
            <person name="Ravin N.V."/>
            <person name="Mardanov A.V."/>
        </authorList>
    </citation>
    <scope>NUCLEOTIDE SEQUENCE [LARGE SCALE GENOMIC DNA]</scope>
    <source>
        <strain evidence="2 3">Bin19</strain>
    </source>
</reference>
<dbReference type="AlphaFoldDB" id="A0A5S4ERQ4"/>
<evidence type="ECO:0000313" key="2">
    <source>
        <dbReference type="EMBL" id="TMQ78075.1"/>
    </source>
</evidence>
<comment type="caution">
    <text evidence="2">The sequence shown here is derived from an EMBL/GenBank/DDBJ whole genome shotgun (WGS) entry which is preliminary data.</text>
</comment>
<feature type="compositionally biased region" description="Basic and acidic residues" evidence="1">
    <location>
        <begin position="10"/>
        <end position="20"/>
    </location>
</feature>
<evidence type="ECO:0000313" key="3">
    <source>
        <dbReference type="Proteomes" id="UP000306324"/>
    </source>
</evidence>
<name>A0A5S4ERQ4_9PROT</name>